<protein>
    <submittedName>
        <fullName evidence="1">Uncharacterized protein</fullName>
    </submittedName>
</protein>
<gene>
    <name evidence="1" type="ORF">GCM10022279_32300</name>
</gene>
<proteinExistence type="predicted"/>
<accession>A0ABP7S3G1</accession>
<organism evidence="1 2">
    <name type="scientific">Comamonas faecalis</name>
    <dbReference type="NCBI Taxonomy" id="1387849"/>
    <lineage>
        <taxon>Bacteria</taxon>
        <taxon>Pseudomonadati</taxon>
        <taxon>Pseudomonadota</taxon>
        <taxon>Betaproteobacteria</taxon>
        <taxon>Burkholderiales</taxon>
        <taxon>Comamonadaceae</taxon>
        <taxon>Comamonas</taxon>
    </lineage>
</organism>
<comment type="caution">
    <text evidence="1">The sequence shown here is derived from an EMBL/GenBank/DDBJ whole genome shotgun (WGS) entry which is preliminary data.</text>
</comment>
<dbReference type="RefSeq" id="WP_103045715.1">
    <property type="nucleotide sequence ID" value="NZ_BAABBP010000046.1"/>
</dbReference>
<dbReference type="Proteomes" id="UP001501627">
    <property type="component" value="Unassembled WGS sequence"/>
</dbReference>
<name>A0ABP7S3G1_9BURK</name>
<evidence type="ECO:0000313" key="1">
    <source>
        <dbReference type="EMBL" id="GAA4005759.1"/>
    </source>
</evidence>
<evidence type="ECO:0000313" key="2">
    <source>
        <dbReference type="Proteomes" id="UP001501627"/>
    </source>
</evidence>
<reference evidence="2" key="1">
    <citation type="journal article" date="2019" name="Int. J. Syst. Evol. Microbiol.">
        <title>The Global Catalogue of Microorganisms (GCM) 10K type strain sequencing project: providing services to taxonomists for standard genome sequencing and annotation.</title>
        <authorList>
            <consortium name="The Broad Institute Genomics Platform"/>
            <consortium name="The Broad Institute Genome Sequencing Center for Infectious Disease"/>
            <person name="Wu L."/>
            <person name="Ma J."/>
        </authorList>
    </citation>
    <scope>NUCLEOTIDE SEQUENCE [LARGE SCALE GENOMIC DNA]</scope>
    <source>
        <strain evidence="2">JCM 17561</strain>
    </source>
</reference>
<keyword evidence="2" id="KW-1185">Reference proteome</keyword>
<sequence length="103" mass="11309">MRSEVFVNLAPGEEYHIDLRGSEPMAADHARRWLDDEFVRLDCEPLRATGKVLLADKVLVVAQAAGARLFKDDAWAQQFARAAVGALSQPLVRVDVAAMAVSF</sequence>
<dbReference type="EMBL" id="BAABBP010000046">
    <property type="protein sequence ID" value="GAA4005759.1"/>
    <property type="molecule type" value="Genomic_DNA"/>
</dbReference>